<proteinExistence type="predicted"/>
<dbReference type="InterPro" id="IPR052185">
    <property type="entry name" value="IPC_Synthase-Related"/>
</dbReference>
<evidence type="ECO:0000256" key="1">
    <source>
        <dbReference type="ARBA" id="ARBA00004141"/>
    </source>
</evidence>
<dbReference type="PANTHER" id="PTHR31310:SF16">
    <property type="entry name" value="INOSITOLPHOSPHOTRANSFERASE AUR1_IPT1 DOMAIN-CONTAINING PROTEIN"/>
    <property type="match status" value="1"/>
</dbReference>
<accession>A0A9W9M8W1</accession>
<comment type="caution">
    <text evidence="7">The sequence shown here is derived from an EMBL/GenBank/DDBJ whole genome shotgun (WGS) entry which is preliminary data.</text>
</comment>
<evidence type="ECO:0000256" key="4">
    <source>
        <dbReference type="ARBA" id="ARBA00023136"/>
    </source>
</evidence>
<keyword evidence="3 5" id="KW-1133">Transmembrane helix</keyword>
<reference evidence="7" key="2">
    <citation type="journal article" date="2023" name="IMA Fungus">
        <title>Comparative genomic study of the Penicillium genus elucidates a diverse pangenome and 15 lateral gene transfer events.</title>
        <authorList>
            <person name="Petersen C."/>
            <person name="Sorensen T."/>
            <person name="Nielsen M.R."/>
            <person name="Sondergaard T.E."/>
            <person name="Sorensen J.L."/>
            <person name="Fitzpatrick D.A."/>
            <person name="Frisvad J.C."/>
            <person name="Nielsen K.L."/>
        </authorList>
    </citation>
    <scope>NUCLEOTIDE SEQUENCE</scope>
    <source>
        <strain evidence="7">IBT 15544</strain>
    </source>
</reference>
<feature type="transmembrane region" description="Helical" evidence="5">
    <location>
        <begin position="159"/>
        <end position="178"/>
    </location>
</feature>
<evidence type="ECO:0000313" key="7">
    <source>
        <dbReference type="EMBL" id="KAJ5191422.1"/>
    </source>
</evidence>
<feature type="transmembrane region" description="Helical" evidence="5">
    <location>
        <begin position="30"/>
        <end position="47"/>
    </location>
</feature>
<dbReference type="OrthoDB" id="2566866at2759"/>
<protein>
    <recommendedName>
        <fullName evidence="6">Inositolphosphotransferase Aur1/Ipt1 domain-containing protein</fullName>
    </recommendedName>
</protein>
<dbReference type="PANTHER" id="PTHR31310">
    <property type="match status" value="1"/>
</dbReference>
<dbReference type="GO" id="GO:0016020">
    <property type="term" value="C:membrane"/>
    <property type="evidence" value="ECO:0007669"/>
    <property type="project" value="UniProtKB-SubCell"/>
</dbReference>
<gene>
    <name evidence="7" type="ORF">N7498_010407</name>
</gene>
<dbReference type="GeneID" id="83184764"/>
<comment type="subcellular location">
    <subcellularLocation>
        <location evidence="1">Membrane</location>
        <topology evidence="1">Multi-pass membrane protein</topology>
    </subcellularLocation>
</comment>
<sequence length="336" mass="38795">MANSLGNKSHSEEATRHDALERGLTTGSSAPILTVAVVAIFSIGTWINRRGKSYQMGNSRTRLLKNDDSESEEYVAENEHGAVKTHHTKPRQTIHFRLLRQFPFPLEIIYWLLVYWKAEHLAIKLLSVERLLHIDIELSIQQFMLNKIPRLMDQLARVYYSHIVVGVMFYLYCYSFMVRSQYKEIPRTPALENIIAFVVLSLWKCAPLRLLPKEYGLIEVLHKDNSGSTWTHNKFQLTITTMASLQFGDSVVIAFCVFKHSPHPHVLLRVVVLLWPMVMVQWLSRPRIVSFSIPLAVLRLLRPLWLEWDDFGFAAAQEGVVPRTSTGEIWGELKWS</sequence>
<name>A0A9W9M8W1_9EURO</name>
<keyword evidence="2 5" id="KW-0812">Transmembrane</keyword>
<evidence type="ECO:0000259" key="6">
    <source>
        <dbReference type="Pfam" id="PF14378"/>
    </source>
</evidence>
<dbReference type="EMBL" id="JAPQKR010000016">
    <property type="protein sequence ID" value="KAJ5191422.1"/>
    <property type="molecule type" value="Genomic_DNA"/>
</dbReference>
<keyword evidence="4 5" id="KW-0472">Membrane</keyword>
<keyword evidence="8" id="KW-1185">Reference proteome</keyword>
<dbReference type="Proteomes" id="UP001150904">
    <property type="component" value="Unassembled WGS sequence"/>
</dbReference>
<evidence type="ECO:0000313" key="8">
    <source>
        <dbReference type="Proteomes" id="UP001150904"/>
    </source>
</evidence>
<dbReference type="AlphaFoldDB" id="A0A9W9M8W1"/>
<dbReference type="RefSeq" id="XP_058304362.1">
    <property type="nucleotide sequence ID" value="XM_058457463.1"/>
</dbReference>
<evidence type="ECO:0000256" key="2">
    <source>
        <dbReference type="ARBA" id="ARBA00022692"/>
    </source>
</evidence>
<dbReference type="InterPro" id="IPR026841">
    <property type="entry name" value="Aur1/Ipt1"/>
</dbReference>
<evidence type="ECO:0000256" key="3">
    <source>
        <dbReference type="ARBA" id="ARBA00022989"/>
    </source>
</evidence>
<dbReference type="Pfam" id="PF14378">
    <property type="entry name" value="PAP2_3"/>
    <property type="match status" value="1"/>
</dbReference>
<organism evidence="7 8">
    <name type="scientific">Penicillium cinerascens</name>
    <dbReference type="NCBI Taxonomy" id="70096"/>
    <lineage>
        <taxon>Eukaryota</taxon>
        <taxon>Fungi</taxon>
        <taxon>Dikarya</taxon>
        <taxon>Ascomycota</taxon>
        <taxon>Pezizomycotina</taxon>
        <taxon>Eurotiomycetes</taxon>
        <taxon>Eurotiomycetidae</taxon>
        <taxon>Eurotiales</taxon>
        <taxon>Aspergillaceae</taxon>
        <taxon>Penicillium</taxon>
    </lineage>
</organism>
<reference evidence="7" key="1">
    <citation type="submission" date="2022-12" db="EMBL/GenBank/DDBJ databases">
        <authorList>
            <person name="Petersen C."/>
        </authorList>
    </citation>
    <scope>NUCLEOTIDE SEQUENCE</scope>
    <source>
        <strain evidence="7">IBT 15544</strain>
    </source>
</reference>
<evidence type="ECO:0000256" key="5">
    <source>
        <dbReference type="SAM" id="Phobius"/>
    </source>
</evidence>
<feature type="domain" description="Inositolphosphotransferase Aur1/Ipt1" evidence="6">
    <location>
        <begin position="124"/>
        <end position="280"/>
    </location>
</feature>